<proteinExistence type="predicted"/>
<dbReference type="AlphaFoldDB" id="A0A915L7Z3"/>
<evidence type="ECO:0000313" key="1">
    <source>
        <dbReference type="Proteomes" id="UP000887565"/>
    </source>
</evidence>
<accession>A0A915L7Z3</accession>
<evidence type="ECO:0000313" key="2">
    <source>
        <dbReference type="WBParaSite" id="nRc.2.0.1.t46932-RA"/>
    </source>
</evidence>
<keyword evidence="1" id="KW-1185">Reference proteome</keyword>
<dbReference type="WBParaSite" id="nRc.2.0.1.t46932-RA">
    <property type="protein sequence ID" value="nRc.2.0.1.t46932-RA"/>
    <property type="gene ID" value="nRc.2.0.1.g46932"/>
</dbReference>
<organism evidence="1 2">
    <name type="scientific">Romanomermis culicivorax</name>
    <name type="common">Nematode worm</name>
    <dbReference type="NCBI Taxonomy" id="13658"/>
    <lineage>
        <taxon>Eukaryota</taxon>
        <taxon>Metazoa</taxon>
        <taxon>Ecdysozoa</taxon>
        <taxon>Nematoda</taxon>
        <taxon>Enoplea</taxon>
        <taxon>Dorylaimia</taxon>
        <taxon>Mermithida</taxon>
        <taxon>Mermithoidea</taxon>
        <taxon>Mermithidae</taxon>
        <taxon>Romanomermis</taxon>
    </lineage>
</organism>
<protein>
    <submittedName>
        <fullName evidence="2">Uncharacterized protein</fullName>
    </submittedName>
</protein>
<sequence>MIQLNTIYSDKVDETWNGMLYWSESDLYVSSEENKPSTISKMVWQMGSQTSYDCRNGSPLQFRGAIASRKMSTMGRMTEGGLTESLGKMLYDGVADFPNVLEGHQVVKNDLKLLLNTIYV</sequence>
<name>A0A915L7Z3_ROMCU</name>
<reference evidence="2" key="1">
    <citation type="submission" date="2022-11" db="UniProtKB">
        <authorList>
            <consortium name="WormBaseParasite"/>
        </authorList>
    </citation>
    <scope>IDENTIFICATION</scope>
</reference>
<dbReference type="Proteomes" id="UP000887565">
    <property type="component" value="Unplaced"/>
</dbReference>